<name>A0A183FFH7_HELPZ</name>
<dbReference type="Proteomes" id="UP000050761">
    <property type="component" value="Unassembled WGS sequence"/>
</dbReference>
<evidence type="ECO:0000313" key="1">
    <source>
        <dbReference type="EMBL" id="VDO64021.1"/>
    </source>
</evidence>
<reference evidence="3" key="2">
    <citation type="submission" date="2019-09" db="UniProtKB">
        <authorList>
            <consortium name="WormBaseParasite"/>
        </authorList>
    </citation>
    <scope>IDENTIFICATION</scope>
</reference>
<sequence>MMSCHRPGAVRLSACLARLIPIRDLLSHEGERGGGLLAATGQEEVAPNSRSGSISAASSVEISAESDPSKWIRVFRCGAEFDVISPIVLPIARLTRRRRHSKCSSSSSS</sequence>
<evidence type="ECO:0000313" key="2">
    <source>
        <dbReference type="Proteomes" id="UP000050761"/>
    </source>
</evidence>
<dbReference type="AlphaFoldDB" id="A0A183FFH7"/>
<accession>A0A3P7WSG2</accession>
<organism evidence="2 3">
    <name type="scientific">Heligmosomoides polygyrus</name>
    <name type="common">Parasitic roundworm</name>
    <dbReference type="NCBI Taxonomy" id="6339"/>
    <lineage>
        <taxon>Eukaryota</taxon>
        <taxon>Metazoa</taxon>
        <taxon>Ecdysozoa</taxon>
        <taxon>Nematoda</taxon>
        <taxon>Chromadorea</taxon>
        <taxon>Rhabditida</taxon>
        <taxon>Rhabditina</taxon>
        <taxon>Rhabditomorpha</taxon>
        <taxon>Strongyloidea</taxon>
        <taxon>Heligmosomidae</taxon>
        <taxon>Heligmosomoides</taxon>
    </lineage>
</organism>
<dbReference type="EMBL" id="UZAH01025445">
    <property type="protein sequence ID" value="VDO64021.1"/>
    <property type="molecule type" value="Genomic_DNA"/>
</dbReference>
<proteinExistence type="predicted"/>
<reference evidence="1 2" key="1">
    <citation type="submission" date="2018-11" db="EMBL/GenBank/DDBJ databases">
        <authorList>
            <consortium name="Pathogen Informatics"/>
        </authorList>
    </citation>
    <scope>NUCLEOTIDE SEQUENCE [LARGE SCALE GENOMIC DNA]</scope>
</reference>
<gene>
    <name evidence="1" type="ORF">HPBE_LOCUS5281</name>
</gene>
<evidence type="ECO:0000313" key="3">
    <source>
        <dbReference type="WBParaSite" id="HPBE_0000528001-mRNA-1"/>
    </source>
</evidence>
<dbReference type="WBParaSite" id="HPBE_0000528001-mRNA-1">
    <property type="protein sequence ID" value="HPBE_0000528001-mRNA-1"/>
    <property type="gene ID" value="HPBE_0000528001"/>
</dbReference>
<accession>A0A183FFH7</accession>
<keyword evidence="2" id="KW-1185">Reference proteome</keyword>
<protein>
    <submittedName>
        <fullName evidence="3">Secreted protein</fullName>
    </submittedName>
</protein>